<name>A0AAW2VQU4_SESRA</name>
<dbReference type="EMBL" id="JACGWJ010000003">
    <property type="protein sequence ID" value="KAL0431668.1"/>
    <property type="molecule type" value="Genomic_DNA"/>
</dbReference>
<accession>A0AAW2VQU4</accession>
<comment type="caution">
    <text evidence="2">The sequence shown here is derived from an EMBL/GenBank/DDBJ whole genome shotgun (WGS) entry which is preliminary data.</text>
</comment>
<organism evidence="2">
    <name type="scientific">Sesamum radiatum</name>
    <name type="common">Black benniseed</name>
    <dbReference type="NCBI Taxonomy" id="300843"/>
    <lineage>
        <taxon>Eukaryota</taxon>
        <taxon>Viridiplantae</taxon>
        <taxon>Streptophyta</taxon>
        <taxon>Embryophyta</taxon>
        <taxon>Tracheophyta</taxon>
        <taxon>Spermatophyta</taxon>
        <taxon>Magnoliopsida</taxon>
        <taxon>eudicotyledons</taxon>
        <taxon>Gunneridae</taxon>
        <taxon>Pentapetalae</taxon>
        <taxon>asterids</taxon>
        <taxon>lamiids</taxon>
        <taxon>Lamiales</taxon>
        <taxon>Pedaliaceae</taxon>
        <taxon>Sesamum</taxon>
    </lineage>
</organism>
<evidence type="ECO:0000313" key="2">
    <source>
        <dbReference type="EMBL" id="KAL0431668.1"/>
    </source>
</evidence>
<feature type="region of interest" description="Disordered" evidence="1">
    <location>
        <begin position="135"/>
        <end position="154"/>
    </location>
</feature>
<evidence type="ECO:0000256" key="1">
    <source>
        <dbReference type="SAM" id="MobiDB-lite"/>
    </source>
</evidence>
<reference evidence="2" key="2">
    <citation type="journal article" date="2024" name="Plant">
        <title>Genomic evolution and insights into agronomic trait innovations of Sesamum species.</title>
        <authorList>
            <person name="Miao H."/>
            <person name="Wang L."/>
            <person name="Qu L."/>
            <person name="Liu H."/>
            <person name="Sun Y."/>
            <person name="Le M."/>
            <person name="Wang Q."/>
            <person name="Wei S."/>
            <person name="Zheng Y."/>
            <person name="Lin W."/>
            <person name="Duan Y."/>
            <person name="Cao H."/>
            <person name="Xiong S."/>
            <person name="Wang X."/>
            <person name="Wei L."/>
            <person name="Li C."/>
            <person name="Ma Q."/>
            <person name="Ju M."/>
            <person name="Zhao R."/>
            <person name="Li G."/>
            <person name="Mu C."/>
            <person name="Tian Q."/>
            <person name="Mei H."/>
            <person name="Zhang T."/>
            <person name="Gao T."/>
            <person name="Zhang H."/>
        </authorList>
    </citation>
    <scope>NUCLEOTIDE SEQUENCE</scope>
    <source>
        <strain evidence="2">G02</strain>
    </source>
</reference>
<protein>
    <submittedName>
        <fullName evidence="2">Uncharacterized protein</fullName>
    </submittedName>
</protein>
<sequence length="154" mass="17034">MIGTLQRNATATQATVVRTAMGQLGKTKFLPTWEETRTFTSSGACEADTTRVWPDKYVKHGCQEDAFIQYIESLLTGDFPVTSRIQTETAAFIHKQVSMERHMTLLSSGLYEVRIVSALITTVCQNKTPEPKLACKKGSSSAVEPWAEATDRSN</sequence>
<reference evidence="2" key="1">
    <citation type="submission" date="2020-06" db="EMBL/GenBank/DDBJ databases">
        <authorList>
            <person name="Li T."/>
            <person name="Hu X."/>
            <person name="Zhang T."/>
            <person name="Song X."/>
            <person name="Zhang H."/>
            <person name="Dai N."/>
            <person name="Sheng W."/>
            <person name="Hou X."/>
            <person name="Wei L."/>
        </authorList>
    </citation>
    <scope>NUCLEOTIDE SEQUENCE</scope>
    <source>
        <strain evidence="2">G02</strain>
        <tissue evidence="2">Leaf</tissue>
    </source>
</reference>
<dbReference type="AlphaFoldDB" id="A0AAW2VQU4"/>
<gene>
    <name evidence="2" type="ORF">Sradi_0792800</name>
</gene>
<proteinExistence type="predicted"/>